<organism evidence="1 2">
    <name type="scientific">Caligus rogercresseyi</name>
    <name type="common">Sea louse</name>
    <dbReference type="NCBI Taxonomy" id="217165"/>
    <lineage>
        <taxon>Eukaryota</taxon>
        <taxon>Metazoa</taxon>
        <taxon>Ecdysozoa</taxon>
        <taxon>Arthropoda</taxon>
        <taxon>Crustacea</taxon>
        <taxon>Multicrustacea</taxon>
        <taxon>Hexanauplia</taxon>
        <taxon>Copepoda</taxon>
        <taxon>Siphonostomatoida</taxon>
        <taxon>Caligidae</taxon>
        <taxon>Caligus</taxon>
    </lineage>
</organism>
<evidence type="ECO:0000313" key="2">
    <source>
        <dbReference type="Proteomes" id="UP000595437"/>
    </source>
</evidence>
<dbReference type="EMBL" id="CP045902">
    <property type="protein sequence ID" value="QQP38262.1"/>
    <property type="molecule type" value="Genomic_DNA"/>
</dbReference>
<protein>
    <submittedName>
        <fullName evidence="1">Uncharacterized protein</fullName>
    </submittedName>
</protein>
<evidence type="ECO:0000313" key="1">
    <source>
        <dbReference type="EMBL" id="QQP38262.1"/>
    </source>
</evidence>
<gene>
    <name evidence="1" type="ORF">FKW44_018786</name>
</gene>
<dbReference type="AlphaFoldDB" id="A0A7T8JWY9"/>
<reference evidence="2" key="1">
    <citation type="submission" date="2021-01" db="EMBL/GenBank/DDBJ databases">
        <title>Caligus Genome Assembly.</title>
        <authorList>
            <person name="Gallardo-Escarate C."/>
        </authorList>
    </citation>
    <scope>NUCLEOTIDE SEQUENCE [LARGE SCALE GENOMIC DNA]</scope>
</reference>
<sequence length="67" mass="7825">MLHREHVILTIHRLRLSDTTNRLAHNTKAALINSIMKQVRKLDRALVAKAFRARIQRVIDAEDGWIE</sequence>
<keyword evidence="2" id="KW-1185">Reference proteome</keyword>
<accession>A0A7T8JWY9</accession>
<name>A0A7T8JWY9_CALRO</name>
<proteinExistence type="predicted"/>
<dbReference type="Proteomes" id="UP000595437">
    <property type="component" value="Chromosome 13"/>
</dbReference>